<dbReference type="GO" id="GO:0046872">
    <property type="term" value="F:metal ion binding"/>
    <property type="evidence" value="ECO:0007669"/>
    <property type="project" value="UniProtKB-KW"/>
</dbReference>
<evidence type="ECO:0000256" key="11">
    <source>
        <dbReference type="PIRSR" id="PIRSR607992-2"/>
    </source>
</evidence>
<keyword evidence="4 12" id="KW-0812">Transmembrane</keyword>
<keyword evidence="3 12" id="KW-0813">Transport</keyword>
<comment type="subcellular location">
    <subcellularLocation>
        <location evidence="1 12">Mitochondrion inner membrane</location>
        <topology evidence="1 12">Multi-pass membrane protein</topology>
    </subcellularLocation>
</comment>
<dbReference type="GO" id="GO:0006121">
    <property type="term" value="P:mitochondrial electron transport, succinate to ubiquinone"/>
    <property type="evidence" value="ECO:0007669"/>
    <property type="project" value="TreeGrafter"/>
</dbReference>
<proteinExistence type="inferred from homology"/>
<organism evidence="14">
    <name type="scientific">Arion vulgaris</name>
    <dbReference type="NCBI Taxonomy" id="1028688"/>
    <lineage>
        <taxon>Eukaryota</taxon>
        <taxon>Metazoa</taxon>
        <taxon>Spiralia</taxon>
        <taxon>Lophotrochozoa</taxon>
        <taxon>Mollusca</taxon>
        <taxon>Gastropoda</taxon>
        <taxon>Heterobranchia</taxon>
        <taxon>Euthyneura</taxon>
        <taxon>Panpulmonata</taxon>
        <taxon>Eupulmonata</taxon>
        <taxon>Stylommatophora</taxon>
        <taxon>Helicina</taxon>
        <taxon>Arionoidea</taxon>
        <taxon>Arionidae</taxon>
        <taxon>Arion</taxon>
    </lineage>
</organism>
<feature type="binding site" description="axial binding residue" evidence="11">
    <location>
        <position position="110"/>
    </location>
    <ligand>
        <name>heme b</name>
        <dbReference type="ChEBI" id="CHEBI:60344"/>
        <note>ligand shared with SDHC</note>
    </ligand>
    <ligandPart>
        <name>Fe</name>
        <dbReference type="ChEBI" id="CHEBI:18248"/>
    </ligandPart>
</feature>
<dbReference type="InterPro" id="IPR007992">
    <property type="entry name" value="CybS"/>
</dbReference>
<keyword evidence="6 12" id="KW-0809">Transit peptide</keyword>
<evidence type="ECO:0000256" key="9">
    <source>
        <dbReference type="ARBA" id="ARBA00023136"/>
    </source>
</evidence>
<evidence type="ECO:0000256" key="1">
    <source>
        <dbReference type="ARBA" id="ARBA00004448"/>
    </source>
</evidence>
<evidence type="ECO:0000313" key="13">
    <source>
        <dbReference type="EMBL" id="CEK95309.1"/>
    </source>
</evidence>
<evidence type="ECO:0000256" key="10">
    <source>
        <dbReference type="PIRSR" id="PIRSR607992-1"/>
    </source>
</evidence>
<evidence type="ECO:0000256" key="6">
    <source>
        <dbReference type="ARBA" id="ARBA00022946"/>
    </source>
</evidence>
<keyword evidence="12" id="KW-0349">Heme</keyword>
<evidence type="ECO:0000256" key="5">
    <source>
        <dbReference type="ARBA" id="ARBA00022792"/>
    </source>
</evidence>
<comment type="caution">
    <text evidence="12">Lacks conserved residue(s) required for the propagation of feature annotation.</text>
</comment>
<reference evidence="14" key="1">
    <citation type="submission" date="2014-12" db="EMBL/GenBank/DDBJ databases">
        <title>Insight into the proteome of Arion vulgaris.</title>
        <authorList>
            <person name="Aradska J."/>
            <person name="Bulat T."/>
            <person name="Smidak R."/>
            <person name="Sarate P."/>
            <person name="Gangsoo J."/>
            <person name="Sialana F."/>
            <person name="Bilban M."/>
            <person name="Lubec G."/>
        </authorList>
    </citation>
    <scope>NUCLEOTIDE SEQUENCE</scope>
    <source>
        <tissue evidence="14">Skin</tissue>
    </source>
</reference>
<dbReference type="PANTHER" id="PTHR13337:SF2">
    <property type="entry name" value="SUCCINATE DEHYDROGENASE [UBIQUINONE] CYTOCHROME B SMALL SUBUNIT, MITOCHONDRIAL"/>
    <property type="match status" value="1"/>
</dbReference>
<evidence type="ECO:0000256" key="2">
    <source>
        <dbReference type="ARBA" id="ARBA00007294"/>
    </source>
</evidence>
<evidence type="ECO:0000256" key="4">
    <source>
        <dbReference type="ARBA" id="ARBA00022692"/>
    </source>
</evidence>
<protein>
    <recommendedName>
        <fullName evidence="12">Succinate dehydrogenase [ubiquinone] cytochrome b small subunit</fullName>
    </recommendedName>
</protein>
<dbReference type="Pfam" id="PF05328">
    <property type="entry name" value="CybS"/>
    <property type="match status" value="1"/>
</dbReference>
<keyword evidence="11 12" id="KW-0479">Metal-binding</keyword>
<comment type="function">
    <text evidence="12">Membrane-anchoring subunit of succinate dehydrogenase (SDH) that is involved in complex II of the mitochondrial electron transport chain and is responsible for transferring electrons from succinate to ubiquinone (coenzyme Q).</text>
</comment>
<dbReference type="GO" id="GO:0006099">
    <property type="term" value="P:tricarboxylic acid cycle"/>
    <property type="evidence" value="ECO:0007669"/>
    <property type="project" value="UniProtKB-KW"/>
</dbReference>
<keyword evidence="12" id="KW-0249">Electron transport</keyword>
<keyword evidence="5 12" id="KW-0999">Mitochondrion inner membrane</keyword>
<feature type="binding site" evidence="10">
    <location>
        <position position="122"/>
    </location>
    <ligand>
        <name>a ubiquinone</name>
        <dbReference type="ChEBI" id="CHEBI:16389"/>
        <note>ligand shared with IP/SDHB</note>
    </ligand>
</feature>
<keyword evidence="7 12" id="KW-1133">Transmembrane helix</keyword>
<dbReference type="InterPro" id="IPR034804">
    <property type="entry name" value="SQR/QFR_C/D"/>
</dbReference>
<evidence type="ECO:0000256" key="3">
    <source>
        <dbReference type="ARBA" id="ARBA00022448"/>
    </source>
</evidence>
<keyword evidence="11" id="KW-0408">Iron</keyword>
<sequence length="165" mass="18578">MASVMLLKSCSRGSRSLLLQMRSQPQWDCTSVTSKPFTASSSLAVIEYFRARRGPFSPEEKRGKSHIMDASTHWKVERFIAIGMVGLMPAALFVQGPIMDHVLTTFIFLHGFWGIDGVLKDYLIKFVPWIGKLWYLLAIVGFAGLVNFNFNDVGVCKAIQMIWSL</sequence>
<evidence type="ECO:0000256" key="12">
    <source>
        <dbReference type="RuleBase" id="RU364031"/>
    </source>
</evidence>
<dbReference type="Gene3D" id="1.20.1300.10">
    <property type="entry name" value="Fumarate reductase/succinate dehydrogenase, transmembrane subunit"/>
    <property type="match status" value="1"/>
</dbReference>
<keyword evidence="9 12" id="KW-0472">Membrane</keyword>
<comment type="similarity">
    <text evidence="2 12">Belongs to the CybS family.</text>
</comment>
<feature type="transmembrane region" description="Helical" evidence="12">
    <location>
        <begin position="80"/>
        <end position="113"/>
    </location>
</feature>
<dbReference type="GO" id="GO:0005743">
    <property type="term" value="C:mitochondrial inner membrane"/>
    <property type="evidence" value="ECO:0007669"/>
    <property type="project" value="UniProtKB-SubCell"/>
</dbReference>
<accession>A0A0B7BSE4</accession>
<name>A0A0B7BSE4_9EUPU</name>
<evidence type="ECO:0000313" key="14">
    <source>
        <dbReference type="EMBL" id="CEK95311.1"/>
    </source>
</evidence>
<keyword evidence="12" id="KW-0816">Tricarboxylic acid cycle</keyword>
<dbReference type="GO" id="GO:0048039">
    <property type="term" value="F:ubiquinone binding"/>
    <property type="evidence" value="ECO:0007669"/>
    <property type="project" value="TreeGrafter"/>
</dbReference>
<dbReference type="AlphaFoldDB" id="A0A0B7BSE4"/>
<dbReference type="PANTHER" id="PTHR13337">
    <property type="entry name" value="SUCCINATE DEHYDROGENASE"/>
    <property type="match status" value="1"/>
</dbReference>
<dbReference type="EMBL" id="HACG01048446">
    <property type="protein sequence ID" value="CEK95311.1"/>
    <property type="molecule type" value="Transcribed_RNA"/>
</dbReference>
<gene>
    <name evidence="14" type="primary">ORF206389</name>
    <name evidence="13" type="synonym">ORF206385</name>
</gene>
<keyword evidence="8 12" id="KW-0496">Mitochondrion</keyword>
<evidence type="ECO:0000256" key="7">
    <source>
        <dbReference type="ARBA" id="ARBA00022989"/>
    </source>
</evidence>
<feature type="transmembrane region" description="Helical" evidence="12">
    <location>
        <begin position="133"/>
        <end position="150"/>
    </location>
</feature>
<evidence type="ECO:0000256" key="8">
    <source>
        <dbReference type="ARBA" id="ARBA00023128"/>
    </source>
</evidence>
<dbReference type="EMBL" id="HACG01048444">
    <property type="protein sequence ID" value="CEK95309.1"/>
    <property type="molecule type" value="Transcribed_RNA"/>
</dbReference>
<dbReference type="GO" id="GO:0020037">
    <property type="term" value="F:heme binding"/>
    <property type="evidence" value="ECO:0007669"/>
    <property type="project" value="TreeGrafter"/>
</dbReference>